<dbReference type="InterPro" id="IPR000644">
    <property type="entry name" value="CBS_dom"/>
</dbReference>
<evidence type="ECO:0000259" key="3">
    <source>
        <dbReference type="PROSITE" id="PS51371"/>
    </source>
</evidence>
<dbReference type="PANTHER" id="PTHR43080:SF2">
    <property type="entry name" value="CBS DOMAIN-CONTAINING PROTEIN"/>
    <property type="match status" value="1"/>
</dbReference>
<evidence type="ECO:0000313" key="4">
    <source>
        <dbReference type="EMBL" id="ALS37874.1"/>
    </source>
</evidence>
<dbReference type="InterPro" id="IPR036390">
    <property type="entry name" value="WH_DNA-bd_sf"/>
</dbReference>
<evidence type="ECO:0000313" key="5">
    <source>
        <dbReference type="Proteomes" id="UP000067523"/>
    </source>
</evidence>
<dbReference type="Gene3D" id="3.10.580.10">
    <property type="entry name" value="CBS-domain"/>
    <property type="match status" value="1"/>
</dbReference>
<dbReference type="Gene3D" id="1.10.10.10">
    <property type="entry name" value="Winged helix-like DNA-binding domain superfamily/Winged helix DNA-binding domain"/>
    <property type="match status" value="1"/>
</dbReference>
<dbReference type="PROSITE" id="PS51371">
    <property type="entry name" value="CBS"/>
    <property type="match status" value="2"/>
</dbReference>
<proteinExistence type="predicted"/>
<evidence type="ECO:0000256" key="2">
    <source>
        <dbReference type="PROSITE-ProRule" id="PRU00703"/>
    </source>
</evidence>
<feature type="domain" description="CBS" evidence="3">
    <location>
        <begin position="145"/>
        <end position="206"/>
    </location>
</feature>
<dbReference type="EMBL" id="CP013655">
    <property type="protein sequence ID" value="ALS37874.1"/>
    <property type="molecule type" value="Genomic_DNA"/>
</dbReference>
<dbReference type="InterPro" id="IPR051257">
    <property type="entry name" value="Diverse_CBS-Domain"/>
</dbReference>
<dbReference type="InterPro" id="IPR013196">
    <property type="entry name" value="HTH_11"/>
</dbReference>
<dbReference type="STRING" id="118060.ATZ35_12160"/>
<keyword evidence="1 2" id="KW-0129">CBS domain</keyword>
<gene>
    <name evidence="4" type="ORF">ATZ35_12160</name>
</gene>
<reference evidence="5" key="1">
    <citation type="submission" date="2015-12" db="EMBL/GenBank/DDBJ databases">
        <authorList>
            <person name="Lauer A."/>
            <person name="Humrighouse B."/>
            <person name="Loparev V."/>
            <person name="Shewmaker P.L."/>
            <person name="Whitney A.M."/>
            <person name="McLaughlin R.W."/>
        </authorList>
    </citation>
    <scope>NUCLEOTIDE SEQUENCE [LARGE SCALE GENOMIC DNA]</scope>
    <source>
        <strain evidence="5">LMG 26678</strain>
    </source>
</reference>
<accession>A0A0U2NS66</accession>
<organism evidence="4 5">
    <name type="scientific">Enterococcus rotai</name>
    <dbReference type="NCBI Taxonomy" id="118060"/>
    <lineage>
        <taxon>Bacteria</taxon>
        <taxon>Bacillati</taxon>
        <taxon>Bacillota</taxon>
        <taxon>Bacilli</taxon>
        <taxon>Lactobacillales</taxon>
        <taxon>Enterococcaceae</taxon>
        <taxon>Enterococcus</taxon>
    </lineage>
</organism>
<dbReference type="InterPro" id="IPR036388">
    <property type="entry name" value="WH-like_DNA-bd_sf"/>
</dbReference>
<protein>
    <submittedName>
        <fullName evidence="4">Transcriptional repressor CcpN</fullName>
    </submittedName>
</protein>
<name>A0A0U2NS66_9ENTE</name>
<dbReference type="SUPFAM" id="SSF54631">
    <property type="entry name" value="CBS-domain pair"/>
    <property type="match status" value="1"/>
</dbReference>
<dbReference type="Proteomes" id="UP000067523">
    <property type="component" value="Chromosome"/>
</dbReference>
<dbReference type="SMART" id="SM00116">
    <property type="entry name" value="CBS"/>
    <property type="match status" value="2"/>
</dbReference>
<keyword evidence="5" id="KW-1185">Reference proteome</keyword>
<evidence type="ECO:0000256" key="1">
    <source>
        <dbReference type="ARBA" id="ARBA00023122"/>
    </source>
</evidence>
<dbReference type="Pfam" id="PF00571">
    <property type="entry name" value="CBS"/>
    <property type="match status" value="2"/>
</dbReference>
<feature type="domain" description="CBS" evidence="3">
    <location>
        <begin position="80"/>
        <end position="137"/>
    </location>
</feature>
<dbReference type="AlphaFoldDB" id="A0A0U2NS66"/>
<dbReference type="PANTHER" id="PTHR43080">
    <property type="entry name" value="CBS DOMAIN-CONTAINING PROTEIN CBSX3, MITOCHONDRIAL"/>
    <property type="match status" value="1"/>
</dbReference>
<dbReference type="Pfam" id="PF08279">
    <property type="entry name" value="HTH_11"/>
    <property type="match status" value="1"/>
</dbReference>
<sequence>MKLTSRQLEIIKIVKENEPISGDSIAKTLGLSRATLRSDLAILTMTGLLDARPKVGYFYTGQTIEPLLYEKLYKKTVEDIMLPPILIHQSTTVYDAVTNLFMYDVGSLYVKDDNDELNGVLSRKDLLRAAISNPNTEKTPVAMIMSRMPNIITITRDRTILEAGGLLMQHNIDTLPVVENDQPKKVIGKVTKTRIMSYFINAGNDIEKENY</sequence>
<dbReference type="CDD" id="cd04617">
    <property type="entry name" value="CBS_pair_CcpN"/>
    <property type="match status" value="1"/>
</dbReference>
<dbReference type="InterPro" id="IPR016842">
    <property type="entry name" value="UCP026546_HTH-CBS"/>
</dbReference>
<dbReference type="KEGG" id="erx:ATZ35_12160"/>
<dbReference type="RefSeq" id="WP_208927488.1">
    <property type="nucleotide sequence ID" value="NZ_CP013655.1"/>
</dbReference>
<dbReference type="SUPFAM" id="SSF46785">
    <property type="entry name" value="Winged helix' DNA-binding domain"/>
    <property type="match status" value="1"/>
</dbReference>
<dbReference type="PIRSF" id="PIRSF026546">
    <property type="entry name" value="UCP026546_CBS_YqzB"/>
    <property type="match status" value="1"/>
</dbReference>
<dbReference type="InterPro" id="IPR046342">
    <property type="entry name" value="CBS_dom_sf"/>
</dbReference>